<name>A0ABT8DFW3_9FLAO</name>
<dbReference type="Proteomes" id="UP001244787">
    <property type="component" value="Unassembled WGS sequence"/>
</dbReference>
<protein>
    <submittedName>
        <fullName evidence="1">DUF6252 family protein</fullName>
    </submittedName>
</protein>
<dbReference type="Pfam" id="PF19765">
    <property type="entry name" value="DUF6252"/>
    <property type="match status" value="1"/>
</dbReference>
<evidence type="ECO:0000313" key="2">
    <source>
        <dbReference type="Proteomes" id="UP001244787"/>
    </source>
</evidence>
<dbReference type="RefSeq" id="WP_290252866.1">
    <property type="nucleotide sequence ID" value="NZ_JAUGQQ010000001.1"/>
</dbReference>
<proteinExistence type="predicted"/>
<keyword evidence="2" id="KW-1185">Reference proteome</keyword>
<organism evidence="1 2">
    <name type="scientific">Aequorivita aurantiaca</name>
    <dbReference type="NCBI Taxonomy" id="3053356"/>
    <lineage>
        <taxon>Bacteria</taxon>
        <taxon>Pseudomonadati</taxon>
        <taxon>Bacteroidota</taxon>
        <taxon>Flavobacteriia</taxon>
        <taxon>Flavobacteriales</taxon>
        <taxon>Flavobacteriaceae</taxon>
        <taxon>Aequorivita</taxon>
    </lineage>
</organism>
<gene>
    <name evidence="1" type="ORF">QRD02_00170</name>
</gene>
<dbReference type="InterPro" id="IPR046219">
    <property type="entry name" value="DUF6252"/>
</dbReference>
<comment type="caution">
    <text evidence="1">The sequence shown here is derived from an EMBL/GenBank/DDBJ whole genome shotgun (WGS) entry which is preliminary data.</text>
</comment>
<dbReference type="EMBL" id="JAUGQQ010000001">
    <property type="protein sequence ID" value="MDN3722779.1"/>
    <property type="molecule type" value="Genomic_DNA"/>
</dbReference>
<evidence type="ECO:0000313" key="1">
    <source>
        <dbReference type="EMBL" id="MDN3722779.1"/>
    </source>
</evidence>
<sequence length="264" mass="28213">MKNFLFVLFAAISIISCEDIESNDVALQANVDNNLYRSNDARAALNEDGSLTIQGFTDEESMTLHVSRLSEGNFTIAEGLPNFAIFEDVGGSIYTTRPNGEGVITISEVNEANKTLSGTFRFNAFLPGIDTIYVSKGALHNVSYTGGEITDPTNAGLFTAKVDGNPFLPIIVTSRNTGNTIITSGSTANASIVISVTANVEPGEYSLPRGGFAAKFQGVNGPEPTASGIVKIIEHDTSEMRIKGTFSFITNRTEITEGQFDVAY</sequence>
<dbReference type="PROSITE" id="PS51257">
    <property type="entry name" value="PROKAR_LIPOPROTEIN"/>
    <property type="match status" value="1"/>
</dbReference>
<accession>A0ABT8DFW3</accession>
<reference evidence="1 2" key="1">
    <citation type="submission" date="2023-06" db="EMBL/GenBank/DDBJ databases">
        <authorList>
            <person name="Ye Y.-Q."/>
            <person name="Du Z.-J."/>
        </authorList>
    </citation>
    <scope>NUCLEOTIDE SEQUENCE [LARGE SCALE GENOMIC DNA]</scope>
    <source>
        <strain evidence="1 2">SDUM287046</strain>
    </source>
</reference>